<protein>
    <submittedName>
        <fullName evidence="1">Uncharacterized protein</fullName>
    </submittedName>
</protein>
<sequence length="60" mass="7091">MFCRCYVCPVCLILDEKVHAVLVLFGRCQKTRCRRYGRTIVVVPCYRPNNRLTVHPYCKV</sequence>
<accession>A0A0A8XPQ9</accession>
<reference evidence="1" key="1">
    <citation type="submission" date="2014-09" db="EMBL/GenBank/DDBJ databases">
        <authorList>
            <person name="Magalhaes I.L.F."/>
            <person name="Oliveira U."/>
            <person name="Santos F.R."/>
            <person name="Vidigal T.H.D.A."/>
            <person name="Brescovit A.D."/>
            <person name="Santos A.J."/>
        </authorList>
    </citation>
    <scope>NUCLEOTIDE SEQUENCE</scope>
    <source>
        <tissue evidence="1">Shoot tissue taken approximately 20 cm above the soil surface</tissue>
    </source>
</reference>
<name>A0A0A8XPQ9_ARUDO</name>
<evidence type="ECO:0000313" key="1">
    <source>
        <dbReference type="EMBL" id="JAD15691.1"/>
    </source>
</evidence>
<dbReference type="AlphaFoldDB" id="A0A0A8XPQ9"/>
<proteinExistence type="predicted"/>
<organism evidence="1">
    <name type="scientific">Arundo donax</name>
    <name type="common">Giant reed</name>
    <name type="synonym">Donax arundinaceus</name>
    <dbReference type="NCBI Taxonomy" id="35708"/>
    <lineage>
        <taxon>Eukaryota</taxon>
        <taxon>Viridiplantae</taxon>
        <taxon>Streptophyta</taxon>
        <taxon>Embryophyta</taxon>
        <taxon>Tracheophyta</taxon>
        <taxon>Spermatophyta</taxon>
        <taxon>Magnoliopsida</taxon>
        <taxon>Liliopsida</taxon>
        <taxon>Poales</taxon>
        <taxon>Poaceae</taxon>
        <taxon>PACMAD clade</taxon>
        <taxon>Arundinoideae</taxon>
        <taxon>Arundineae</taxon>
        <taxon>Arundo</taxon>
    </lineage>
</organism>
<dbReference type="EMBL" id="GBRH01282204">
    <property type="protein sequence ID" value="JAD15691.1"/>
    <property type="molecule type" value="Transcribed_RNA"/>
</dbReference>
<reference evidence="1" key="2">
    <citation type="journal article" date="2015" name="Data Brief">
        <title>Shoot transcriptome of the giant reed, Arundo donax.</title>
        <authorList>
            <person name="Barrero R.A."/>
            <person name="Guerrero F.D."/>
            <person name="Moolhuijzen P."/>
            <person name="Goolsby J.A."/>
            <person name="Tidwell J."/>
            <person name="Bellgard S.E."/>
            <person name="Bellgard M.I."/>
        </authorList>
    </citation>
    <scope>NUCLEOTIDE SEQUENCE</scope>
    <source>
        <tissue evidence="1">Shoot tissue taken approximately 20 cm above the soil surface</tissue>
    </source>
</reference>